<dbReference type="Proteomes" id="UP000485058">
    <property type="component" value="Unassembled WGS sequence"/>
</dbReference>
<feature type="domain" description="Sas-6-like oligomerization" evidence="7">
    <location>
        <begin position="188"/>
        <end position="228"/>
    </location>
</feature>
<evidence type="ECO:0000256" key="2">
    <source>
        <dbReference type="ARBA" id="ARBA00022490"/>
    </source>
</evidence>
<keyword evidence="4" id="KW-0206">Cytoskeleton</keyword>
<evidence type="ECO:0000256" key="3">
    <source>
        <dbReference type="ARBA" id="ARBA00023054"/>
    </source>
</evidence>
<feature type="domain" description="Spindle assembly abnormal protein 6 N-terminal" evidence="6">
    <location>
        <begin position="27"/>
        <end position="158"/>
    </location>
</feature>
<keyword evidence="2" id="KW-0963">Cytoplasm</keyword>
<dbReference type="Pfam" id="PF22331">
    <property type="entry name" value="Sas-6-like_oligomerization"/>
    <property type="match status" value="1"/>
</dbReference>
<dbReference type="Gene3D" id="2.170.210.20">
    <property type="entry name" value="Spindle assembly abnormal protein 6, N-terminal domain"/>
    <property type="match status" value="1"/>
</dbReference>
<dbReference type="InterPro" id="IPR032396">
    <property type="entry name" value="SAS-6_N"/>
</dbReference>
<accession>A0A699Z9E6</accession>
<evidence type="ECO:0000259" key="6">
    <source>
        <dbReference type="Pfam" id="PF16531"/>
    </source>
</evidence>
<keyword evidence="5" id="KW-0131">Cell cycle</keyword>
<gene>
    <name evidence="8" type="ORF">HaLaN_14991</name>
</gene>
<dbReference type="InterPro" id="IPR054755">
    <property type="entry name" value="Sas-6-like_oligomerization"/>
</dbReference>
<dbReference type="PANTHER" id="PTHR44281">
    <property type="entry name" value="SPINDLE ASSEMBLY ABNORMAL PROTEIN 6 HOMOLOG"/>
    <property type="match status" value="1"/>
</dbReference>
<dbReference type="CDD" id="cd10142">
    <property type="entry name" value="HD_SAS6_N"/>
    <property type="match status" value="1"/>
</dbReference>
<evidence type="ECO:0000313" key="8">
    <source>
        <dbReference type="EMBL" id="GFH18225.1"/>
    </source>
</evidence>
<dbReference type="AlphaFoldDB" id="A0A699Z9E6"/>
<dbReference type="InterPro" id="IPR038558">
    <property type="entry name" value="SAS-6_N_sf"/>
</dbReference>
<proteinExistence type="predicted"/>
<keyword evidence="3" id="KW-0175">Coiled coil</keyword>
<dbReference type="PANTHER" id="PTHR44281:SF2">
    <property type="entry name" value="SPINDLE ASSEMBLY ABNORMAL PROTEIN 6 HOMOLOG"/>
    <property type="match status" value="1"/>
</dbReference>
<evidence type="ECO:0000256" key="4">
    <source>
        <dbReference type="ARBA" id="ARBA00023212"/>
    </source>
</evidence>
<evidence type="ECO:0000256" key="5">
    <source>
        <dbReference type="ARBA" id="ARBA00023306"/>
    </source>
</evidence>
<protein>
    <submittedName>
        <fullName evidence="8">Uncharacterized protein</fullName>
    </submittedName>
</protein>
<evidence type="ECO:0000313" key="9">
    <source>
        <dbReference type="Proteomes" id="UP000485058"/>
    </source>
</evidence>
<evidence type="ECO:0000259" key="7">
    <source>
        <dbReference type="Pfam" id="PF22331"/>
    </source>
</evidence>
<keyword evidence="9" id="KW-1185">Reference proteome</keyword>
<reference evidence="8 9" key="1">
    <citation type="submission" date="2020-02" db="EMBL/GenBank/DDBJ databases">
        <title>Draft genome sequence of Haematococcus lacustris strain NIES-144.</title>
        <authorList>
            <person name="Morimoto D."/>
            <person name="Nakagawa S."/>
            <person name="Yoshida T."/>
            <person name="Sawayama S."/>
        </authorList>
    </citation>
    <scope>NUCLEOTIDE SEQUENCE [LARGE SCALE GENOMIC DNA]</scope>
    <source>
        <strain evidence="8 9">NIES-144</strain>
    </source>
</reference>
<evidence type="ECO:0000256" key="1">
    <source>
        <dbReference type="ARBA" id="ARBA00004300"/>
    </source>
</evidence>
<dbReference type="Pfam" id="PF16531">
    <property type="entry name" value="SAS-6_N"/>
    <property type="match status" value="1"/>
</dbReference>
<comment type="subcellular location">
    <subcellularLocation>
        <location evidence="1">Cytoplasm</location>
        <location evidence="1">Cytoskeleton</location>
        <location evidence="1">Microtubule organizing center</location>
        <location evidence="1">Centrosome</location>
    </subcellularLocation>
</comment>
<dbReference type="EMBL" id="BLLF01001266">
    <property type="protein sequence ID" value="GFH18225.1"/>
    <property type="molecule type" value="Genomic_DNA"/>
</dbReference>
<sequence>MPLVLNDDDSRGGSGQNGFDLQTASTLFWKPVPVLLRSTEREDQFEELTFRILTGVSRSNHNMRILRIHISSETDLYFLHSLEVSEEDFQSLKNEQGILVDFASFPGKIITLLDKCTTSQPTDAPRFQAVLSIRGSESLFKIVETNDFKQLPHITLAFRPGNDAAVKQFLAFRLLEVKGNAEDLTTQLARMTAERDTTSTQLGSTQQQLVAVQEQYDKHLLEVQVQGRGGGRVRQAGARAGVEEVLGEGLEPGQVQAGGSLACCKRWCREAPGTGCS</sequence>
<organism evidence="8 9">
    <name type="scientific">Haematococcus lacustris</name>
    <name type="common">Green alga</name>
    <name type="synonym">Haematococcus pluvialis</name>
    <dbReference type="NCBI Taxonomy" id="44745"/>
    <lineage>
        <taxon>Eukaryota</taxon>
        <taxon>Viridiplantae</taxon>
        <taxon>Chlorophyta</taxon>
        <taxon>core chlorophytes</taxon>
        <taxon>Chlorophyceae</taxon>
        <taxon>CS clade</taxon>
        <taxon>Chlamydomonadales</taxon>
        <taxon>Haematococcaceae</taxon>
        <taxon>Haematococcus</taxon>
    </lineage>
</organism>
<comment type="caution">
    <text evidence="8">The sequence shown here is derived from an EMBL/GenBank/DDBJ whole genome shotgun (WGS) entry which is preliminary data.</text>
</comment>
<name>A0A699Z9E6_HAELA</name>